<dbReference type="EMBL" id="GBXM01098606">
    <property type="protein sequence ID" value="JAH09971.1"/>
    <property type="molecule type" value="Transcribed_RNA"/>
</dbReference>
<reference evidence="1" key="1">
    <citation type="submission" date="2014-11" db="EMBL/GenBank/DDBJ databases">
        <authorList>
            <person name="Amaro Gonzalez C."/>
        </authorList>
    </citation>
    <scope>NUCLEOTIDE SEQUENCE</scope>
</reference>
<proteinExistence type="predicted"/>
<sequence>MTEKGRSIQTPSLTVFYWYLSATGSNWLRINYN</sequence>
<name>A0A0E9PZB5_ANGAN</name>
<reference evidence="1" key="2">
    <citation type="journal article" date="2015" name="Fish Shellfish Immunol.">
        <title>Early steps in the European eel (Anguilla anguilla)-Vibrio vulnificus interaction in the gills: Role of the RtxA13 toxin.</title>
        <authorList>
            <person name="Callol A."/>
            <person name="Pajuelo D."/>
            <person name="Ebbesson L."/>
            <person name="Teles M."/>
            <person name="MacKenzie S."/>
            <person name="Amaro C."/>
        </authorList>
    </citation>
    <scope>NUCLEOTIDE SEQUENCE</scope>
</reference>
<accession>A0A0E9PZB5</accession>
<protein>
    <submittedName>
        <fullName evidence="1">Uncharacterized protein</fullName>
    </submittedName>
</protein>
<dbReference type="AlphaFoldDB" id="A0A0E9PZB5"/>
<evidence type="ECO:0000313" key="1">
    <source>
        <dbReference type="EMBL" id="JAH09971.1"/>
    </source>
</evidence>
<organism evidence="1">
    <name type="scientific">Anguilla anguilla</name>
    <name type="common">European freshwater eel</name>
    <name type="synonym">Muraena anguilla</name>
    <dbReference type="NCBI Taxonomy" id="7936"/>
    <lineage>
        <taxon>Eukaryota</taxon>
        <taxon>Metazoa</taxon>
        <taxon>Chordata</taxon>
        <taxon>Craniata</taxon>
        <taxon>Vertebrata</taxon>
        <taxon>Euteleostomi</taxon>
        <taxon>Actinopterygii</taxon>
        <taxon>Neopterygii</taxon>
        <taxon>Teleostei</taxon>
        <taxon>Anguilliformes</taxon>
        <taxon>Anguillidae</taxon>
        <taxon>Anguilla</taxon>
    </lineage>
</organism>